<evidence type="ECO:0000256" key="1">
    <source>
        <dbReference type="SAM" id="MobiDB-lite"/>
    </source>
</evidence>
<gene>
    <name evidence="2" type="ORF">GGX14DRAFT_403919</name>
</gene>
<protein>
    <submittedName>
        <fullName evidence="2">Uncharacterized protein</fullName>
    </submittedName>
</protein>
<evidence type="ECO:0000313" key="3">
    <source>
        <dbReference type="Proteomes" id="UP001219525"/>
    </source>
</evidence>
<comment type="caution">
    <text evidence="2">The sequence shown here is derived from an EMBL/GenBank/DDBJ whole genome shotgun (WGS) entry which is preliminary data.</text>
</comment>
<proteinExistence type="predicted"/>
<feature type="compositionally biased region" description="Low complexity" evidence="1">
    <location>
        <begin position="453"/>
        <end position="464"/>
    </location>
</feature>
<feature type="compositionally biased region" description="Low complexity" evidence="1">
    <location>
        <begin position="362"/>
        <end position="378"/>
    </location>
</feature>
<sequence>MASSTSSPDDVLISPSESLALLRPLNDERLQALADVSTFFGTSDGPITSKTVTAILAETSVQISLDKTHYLAYNNKPLELALTLIPRSTWAFNNGLEGNYAHVAWKTGDAPRGVTVEANQGSYQVWTKTTRSVTDLLLLWKVQLWPGNFTGSARQIEMAMSGQPATQAAFDFAKSAHAAIDERFRVCPLSMLKKWALKSAPPVTDRPVRCLCRLDDRFFSQVRSRSMCLCAMQEGRTSELQVGSSLLKDLGDVDLKWNRVPIVKIFDYRARDFKEISWHQVHRLGAGVVMNATVAPHAYLNGKKELVWEFRLLEIDVVGKAEDILASPAKFSVKRRAAVLDLTDSDGEGSAACDTPSKRPRGAASASASVAVAGSGSDSDTEGGPADSTPRRGASSDGVAASTVGAASTGGSASTGGAAVGSVARASRGGSASTSGAAVGSVSGASRGGSRGSGLAAGAASGLSKQPGRS</sequence>
<reference evidence="2" key="1">
    <citation type="submission" date="2023-03" db="EMBL/GenBank/DDBJ databases">
        <title>Massive genome expansion in bonnet fungi (Mycena s.s.) driven by repeated elements and novel gene families across ecological guilds.</title>
        <authorList>
            <consortium name="Lawrence Berkeley National Laboratory"/>
            <person name="Harder C.B."/>
            <person name="Miyauchi S."/>
            <person name="Viragh M."/>
            <person name="Kuo A."/>
            <person name="Thoen E."/>
            <person name="Andreopoulos B."/>
            <person name="Lu D."/>
            <person name="Skrede I."/>
            <person name="Drula E."/>
            <person name="Henrissat B."/>
            <person name="Morin E."/>
            <person name="Kohler A."/>
            <person name="Barry K."/>
            <person name="LaButti K."/>
            <person name="Morin E."/>
            <person name="Salamov A."/>
            <person name="Lipzen A."/>
            <person name="Mereny Z."/>
            <person name="Hegedus B."/>
            <person name="Baldrian P."/>
            <person name="Stursova M."/>
            <person name="Weitz H."/>
            <person name="Taylor A."/>
            <person name="Grigoriev I.V."/>
            <person name="Nagy L.G."/>
            <person name="Martin F."/>
            <person name="Kauserud H."/>
        </authorList>
    </citation>
    <scope>NUCLEOTIDE SEQUENCE</scope>
    <source>
        <strain evidence="2">9144</strain>
    </source>
</reference>
<keyword evidence="3" id="KW-1185">Reference proteome</keyword>
<name>A0AAD6UWV3_9AGAR</name>
<dbReference type="EMBL" id="JARJCW010000090">
    <property type="protein sequence ID" value="KAJ7195443.1"/>
    <property type="molecule type" value="Genomic_DNA"/>
</dbReference>
<organism evidence="2 3">
    <name type="scientific">Mycena pura</name>
    <dbReference type="NCBI Taxonomy" id="153505"/>
    <lineage>
        <taxon>Eukaryota</taxon>
        <taxon>Fungi</taxon>
        <taxon>Dikarya</taxon>
        <taxon>Basidiomycota</taxon>
        <taxon>Agaricomycotina</taxon>
        <taxon>Agaricomycetes</taxon>
        <taxon>Agaricomycetidae</taxon>
        <taxon>Agaricales</taxon>
        <taxon>Marasmiineae</taxon>
        <taxon>Mycenaceae</taxon>
        <taxon>Mycena</taxon>
    </lineage>
</organism>
<evidence type="ECO:0000313" key="2">
    <source>
        <dbReference type="EMBL" id="KAJ7195443.1"/>
    </source>
</evidence>
<accession>A0AAD6UWV3</accession>
<dbReference type="Proteomes" id="UP001219525">
    <property type="component" value="Unassembled WGS sequence"/>
</dbReference>
<dbReference type="AlphaFoldDB" id="A0AAD6UWV3"/>
<feature type="compositionally biased region" description="Low complexity" evidence="1">
    <location>
        <begin position="393"/>
        <end position="445"/>
    </location>
</feature>
<feature type="region of interest" description="Disordered" evidence="1">
    <location>
        <begin position="345"/>
        <end position="470"/>
    </location>
</feature>